<dbReference type="Proteomes" id="UP001229421">
    <property type="component" value="Unassembled WGS sequence"/>
</dbReference>
<protein>
    <submittedName>
        <fullName evidence="1">Uncharacterized protein</fullName>
    </submittedName>
</protein>
<accession>A0AAD8NYQ0</accession>
<dbReference type="EMBL" id="JAUHHV010000005">
    <property type="protein sequence ID" value="KAK1425626.1"/>
    <property type="molecule type" value="Genomic_DNA"/>
</dbReference>
<dbReference type="AlphaFoldDB" id="A0AAD8NYQ0"/>
<comment type="caution">
    <text evidence="1">The sequence shown here is derived from an EMBL/GenBank/DDBJ whole genome shotgun (WGS) entry which is preliminary data.</text>
</comment>
<evidence type="ECO:0000313" key="1">
    <source>
        <dbReference type="EMBL" id="KAK1425626.1"/>
    </source>
</evidence>
<organism evidence="1 2">
    <name type="scientific">Tagetes erecta</name>
    <name type="common">African marigold</name>
    <dbReference type="NCBI Taxonomy" id="13708"/>
    <lineage>
        <taxon>Eukaryota</taxon>
        <taxon>Viridiplantae</taxon>
        <taxon>Streptophyta</taxon>
        <taxon>Embryophyta</taxon>
        <taxon>Tracheophyta</taxon>
        <taxon>Spermatophyta</taxon>
        <taxon>Magnoliopsida</taxon>
        <taxon>eudicotyledons</taxon>
        <taxon>Gunneridae</taxon>
        <taxon>Pentapetalae</taxon>
        <taxon>asterids</taxon>
        <taxon>campanulids</taxon>
        <taxon>Asterales</taxon>
        <taxon>Asteraceae</taxon>
        <taxon>Asteroideae</taxon>
        <taxon>Heliantheae alliance</taxon>
        <taxon>Tageteae</taxon>
        <taxon>Tagetes</taxon>
    </lineage>
</organism>
<gene>
    <name evidence="1" type="ORF">QVD17_20980</name>
</gene>
<name>A0AAD8NYQ0_TARER</name>
<proteinExistence type="predicted"/>
<evidence type="ECO:0000313" key="2">
    <source>
        <dbReference type="Proteomes" id="UP001229421"/>
    </source>
</evidence>
<sequence>MVTHPETAVIRARLTVEFSTHPLALSPKTRCWVTDMLTAVENDTDVLAEVKEGFTPFECACVLPSPAPRFRAERAIESLEKGGAMHLLLQIPL</sequence>
<reference evidence="1" key="1">
    <citation type="journal article" date="2023" name="bioRxiv">
        <title>Improved chromosome-level genome assembly for marigold (Tagetes erecta).</title>
        <authorList>
            <person name="Jiang F."/>
            <person name="Yuan L."/>
            <person name="Wang S."/>
            <person name="Wang H."/>
            <person name="Xu D."/>
            <person name="Wang A."/>
            <person name="Fan W."/>
        </authorList>
    </citation>
    <scope>NUCLEOTIDE SEQUENCE</scope>
    <source>
        <strain evidence="1">WSJ</strain>
        <tissue evidence="1">Leaf</tissue>
    </source>
</reference>
<keyword evidence="2" id="KW-1185">Reference proteome</keyword>